<protein>
    <recommendedName>
        <fullName evidence="2">Glial fibrillary acidic protein</fullName>
    </recommendedName>
</protein>
<dbReference type="FunFam" id="1.20.5.170:FF:000002">
    <property type="entry name" value="Type I keratin KA11"/>
    <property type="match status" value="1"/>
</dbReference>
<comment type="caution">
    <text evidence="10">The sequence shown here is derived from an EMBL/GenBank/DDBJ whole genome shotgun (WGS) entry which is preliminary data.</text>
</comment>
<sequence>MERRRVTSAARRAYVSSSEMVVGGLTPSHRLVPGTRFSLARMPPPLPARVDFSLAGALNTGFKETRASERAEMMELNDRFASYIEKVRFLEQQNKALAAELNQLRAKEPTKLADVYQTELRELRLRLDHLTANCARLEVERDNLAQDLGTLRQKLQDETNLRLEAENNLAAYRQEADEATLARLDLERKIESLEEEIQFLRKIHEEEVRELQGQLARQQVHVELDVAKPDLTAALREIRTQYEAVASSNMHEAEEWYRSKFADLTDAAARNAELLRRAKHEANDYRHQLQVLTCDLESLRGTNQSLERQMREQEERHAREVASYQETLARLEEEGQTLKDEMARHLQEYQDLLNIKLALDMEIATYRKLLEGEENRITIPVQTFSNLQIRGGKSTKEGEGHKVTRHLKSLTVQVIPIQAHQIVNGAPPALETSLDTKSVSEGHLKRNIVVKTVEMRDGEVPPAPGLGERERKLKTLAVFSTNFPFPAWLKEPSRGMGKGDLA</sequence>
<feature type="coiled-coil region" evidence="8">
    <location>
        <begin position="73"/>
        <end position="221"/>
    </location>
</feature>
<dbReference type="GO" id="GO:0005200">
    <property type="term" value="F:structural constituent of cytoskeleton"/>
    <property type="evidence" value="ECO:0007669"/>
    <property type="project" value="TreeGrafter"/>
</dbReference>
<dbReference type="InterPro" id="IPR006821">
    <property type="entry name" value="Intermed_filament_DNA-bd"/>
</dbReference>
<evidence type="ECO:0000259" key="9">
    <source>
        <dbReference type="PROSITE" id="PS51842"/>
    </source>
</evidence>
<evidence type="ECO:0000256" key="1">
    <source>
        <dbReference type="ARBA" id="ARBA00002194"/>
    </source>
</evidence>
<feature type="domain" description="IF rod" evidence="9">
    <location>
        <begin position="69"/>
        <end position="377"/>
    </location>
</feature>
<organism evidence="10 11">
    <name type="scientific">Myotis myotis</name>
    <name type="common">Greater mouse-eared bat</name>
    <name type="synonym">Vespertilio myotis</name>
    <dbReference type="NCBI Taxonomy" id="51298"/>
    <lineage>
        <taxon>Eukaryota</taxon>
        <taxon>Metazoa</taxon>
        <taxon>Chordata</taxon>
        <taxon>Craniata</taxon>
        <taxon>Vertebrata</taxon>
        <taxon>Euteleostomi</taxon>
        <taxon>Mammalia</taxon>
        <taxon>Eutheria</taxon>
        <taxon>Laurasiatheria</taxon>
        <taxon>Chiroptera</taxon>
        <taxon>Yangochiroptera</taxon>
        <taxon>Vespertilionidae</taxon>
        <taxon>Myotis</taxon>
    </lineage>
</organism>
<evidence type="ECO:0000256" key="3">
    <source>
        <dbReference type="ARBA" id="ARBA00022754"/>
    </source>
</evidence>
<dbReference type="Gene3D" id="1.20.5.500">
    <property type="entry name" value="Single helix bin"/>
    <property type="match status" value="1"/>
</dbReference>
<accession>A0A7J7T4R9</accession>
<dbReference type="FunFam" id="1.20.5.500:FF:000001">
    <property type="entry name" value="Type II keratin 23"/>
    <property type="match status" value="1"/>
</dbReference>
<comment type="function">
    <text evidence="1">GFAP, a class-III intermediate filament, is a cell-specific marker that, during the development of the central nervous system, distinguishes astrocytes from other glial cells.</text>
</comment>
<dbReference type="GO" id="GO:0042995">
    <property type="term" value="C:cell projection"/>
    <property type="evidence" value="ECO:0007669"/>
    <property type="project" value="TreeGrafter"/>
</dbReference>
<dbReference type="SMART" id="SM01391">
    <property type="entry name" value="Filament"/>
    <property type="match status" value="1"/>
</dbReference>
<dbReference type="PANTHER" id="PTHR45652">
    <property type="entry name" value="GLIAL FIBRILLARY ACIDIC PROTEIN"/>
    <property type="match status" value="1"/>
</dbReference>
<feature type="coiled-coil region" evidence="8">
    <location>
        <begin position="275"/>
        <end position="348"/>
    </location>
</feature>
<dbReference type="GO" id="GO:0005882">
    <property type="term" value="C:intermediate filament"/>
    <property type="evidence" value="ECO:0007669"/>
    <property type="project" value="UniProtKB-KW"/>
</dbReference>
<dbReference type="EMBL" id="JABWUV010000017">
    <property type="protein sequence ID" value="KAF6295688.1"/>
    <property type="molecule type" value="Genomic_DNA"/>
</dbReference>
<evidence type="ECO:0000256" key="2">
    <source>
        <dbReference type="ARBA" id="ARBA00018571"/>
    </source>
</evidence>
<comment type="similarity">
    <text evidence="6 7">Belongs to the intermediate filament family.</text>
</comment>
<dbReference type="Pfam" id="PF04732">
    <property type="entry name" value="Filament_head"/>
    <property type="match status" value="1"/>
</dbReference>
<dbReference type="PANTHER" id="PTHR45652:SF9">
    <property type="entry name" value="GLIAL FIBRILLARY ACIDIC PROTEIN"/>
    <property type="match status" value="1"/>
</dbReference>
<dbReference type="Pfam" id="PF00038">
    <property type="entry name" value="Filament"/>
    <property type="match status" value="1"/>
</dbReference>
<name>A0A7J7T4R9_MYOMY</name>
<dbReference type="GO" id="GO:1904714">
    <property type="term" value="P:regulation of chaperone-mediated autophagy"/>
    <property type="evidence" value="ECO:0007669"/>
    <property type="project" value="TreeGrafter"/>
</dbReference>
<dbReference type="FunFam" id="1.20.5.1160:FF:000001">
    <property type="entry name" value="Keratin type II"/>
    <property type="match status" value="1"/>
</dbReference>
<reference evidence="10 11" key="1">
    <citation type="journal article" date="2020" name="Nature">
        <title>Six reference-quality genomes reveal evolution of bat adaptations.</title>
        <authorList>
            <person name="Jebb D."/>
            <person name="Huang Z."/>
            <person name="Pippel M."/>
            <person name="Hughes G.M."/>
            <person name="Lavrichenko K."/>
            <person name="Devanna P."/>
            <person name="Winkler S."/>
            <person name="Jermiin L.S."/>
            <person name="Skirmuntt E.C."/>
            <person name="Katzourakis A."/>
            <person name="Burkitt-Gray L."/>
            <person name="Ray D.A."/>
            <person name="Sullivan K.A.M."/>
            <person name="Roscito J.G."/>
            <person name="Kirilenko B.M."/>
            <person name="Davalos L.M."/>
            <person name="Corthals A.P."/>
            <person name="Power M.L."/>
            <person name="Jones G."/>
            <person name="Ransome R.D."/>
            <person name="Dechmann D.K.N."/>
            <person name="Locatelli A.G."/>
            <person name="Puechmaille S.J."/>
            <person name="Fedrigo O."/>
            <person name="Jarvis E.D."/>
            <person name="Hiller M."/>
            <person name="Vernes S.C."/>
            <person name="Myers E.W."/>
            <person name="Teeling E.C."/>
        </authorList>
    </citation>
    <scope>NUCLEOTIDE SEQUENCE [LARGE SCALE GENOMIC DNA]</scope>
    <source>
        <strain evidence="10">MMyoMyo1</strain>
        <tissue evidence="10">Flight muscle</tissue>
    </source>
</reference>
<dbReference type="SUPFAM" id="SSF64593">
    <property type="entry name" value="Intermediate filament protein, coiled coil region"/>
    <property type="match status" value="2"/>
</dbReference>
<evidence type="ECO:0000256" key="5">
    <source>
        <dbReference type="ARBA" id="ARBA00024375"/>
    </source>
</evidence>
<dbReference type="PROSITE" id="PS00226">
    <property type="entry name" value="IF_ROD_1"/>
    <property type="match status" value="1"/>
</dbReference>
<dbReference type="InterPro" id="IPR050405">
    <property type="entry name" value="Intermediate_filament"/>
</dbReference>
<dbReference type="AlphaFoldDB" id="A0A7J7T4R9"/>
<dbReference type="InterPro" id="IPR018039">
    <property type="entry name" value="IF_conserved"/>
</dbReference>
<dbReference type="Proteomes" id="UP000527355">
    <property type="component" value="Unassembled WGS sequence"/>
</dbReference>
<evidence type="ECO:0000256" key="4">
    <source>
        <dbReference type="ARBA" id="ARBA00023054"/>
    </source>
</evidence>
<proteinExistence type="inferred from homology"/>
<dbReference type="GO" id="GO:0045109">
    <property type="term" value="P:intermediate filament organization"/>
    <property type="evidence" value="ECO:0007669"/>
    <property type="project" value="TreeGrafter"/>
</dbReference>
<dbReference type="InterPro" id="IPR039008">
    <property type="entry name" value="IF_rod_dom"/>
</dbReference>
<dbReference type="PROSITE" id="PS51842">
    <property type="entry name" value="IF_ROD_2"/>
    <property type="match status" value="1"/>
</dbReference>
<comment type="subunit">
    <text evidence="5">Interacts with SYNM.</text>
</comment>
<keyword evidence="11" id="KW-1185">Reference proteome</keyword>
<dbReference type="VEuPathDB" id="HostDB:LOC118672444"/>
<keyword evidence="4 8" id="KW-0175">Coiled coil</keyword>
<dbReference type="GO" id="GO:0005737">
    <property type="term" value="C:cytoplasm"/>
    <property type="evidence" value="ECO:0007669"/>
    <property type="project" value="TreeGrafter"/>
</dbReference>
<evidence type="ECO:0000313" key="11">
    <source>
        <dbReference type="Proteomes" id="UP000527355"/>
    </source>
</evidence>
<evidence type="ECO:0000256" key="6">
    <source>
        <dbReference type="ARBA" id="ARBA00061646"/>
    </source>
</evidence>
<evidence type="ECO:0000256" key="8">
    <source>
        <dbReference type="SAM" id="Coils"/>
    </source>
</evidence>
<dbReference type="Gene3D" id="1.20.5.1160">
    <property type="entry name" value="Vasodilator-stimulated phosphoprotein"/>
    <property type="match status" value="1"/>
</dbReference>
<evidence type="ECO:0000256" key="7">
    <source>
        <dbReference type="RuleBase" id="RU000685"/>
    </source>
</evidence>
<gene>
    <name evidence="10" type="ORF">mMyoMyo1_005592</name>
</gene>
<keyword evidence="3 7" id="KW-0403">Intermediate filament</keyword>
<dbReference type="Gene3D" id="1.20.5.170">
    <property type="match status" value="1"/>
</dbReference>
<evidence type="ECO:0000313" key="10">
    <source>
        <dbReference type="EMBL" id="KAF6295688.1"/>
    </source>
</evidence>